<keyword evidence="1" id="KW-0472">Membrane</keyword>
<dbReference type="Pfam" id="PF04956">
    <property type="entry name" value="TrbC"/>
    <property type="match status" value="1"/>
</dbReference>
<feature type="signal peptide" evidence="2">
    <location>
        <begin position="1"/>
        <end position="26"/>
    </location>
</feature>
<name>Q6AIH0_DESPS</name>
<gene>
    <name evidence="3" type="ordered locus">DPPB13</name>
</gene>
<keyword evidence="1" id="KW-0812">Transmembrane</keyword>
<dbReference type="OrthoDB" id="5419919at2"/>
<sequence>MFSLNKTTLFTSVSILLLLMACPAFASEIVEFSSPIEKVMGTITGPTGKLISILMMAICGVTYWIRKDDLEGGFKMLLGVVFAISFIAFAGSIVDNVFSGQFTAGALI</sequence>
<geneLocation type="plasmid" evidence="4">
    <name>large</name>
</geneLocation>
<dbReference type="STRING" id="177439.DPPB13"/>
<dbReference type="EMBL" id="CR522871">
    <property type="protein sequence ID" value="CAG37877.1"/>
    <property type="molecule type" value="Genomic_DNA"/>
</dbReference>
<keyword evidence="4" id="KW-1185">Reference proteome</keyword>
<dbReference type="Proteomes" id="UP000000602">
    <property type="component" value="Plasmid large"/>
</dbReference>
<reference evidence="3 4" key="1">
    <citation type="journal article" date="2004" name="Environ. Microbiol.">
        <title>The genome of Desulfotalea psychrophila, a sulfate-reducing bacterium from permanently cold Arctic sediments.</title>
        <authorList>
            <person name="Rabus R."/>
            <person name="Ruepp A."/>
            <person name="Frickey T."/>
            <person name="Rattei T."/>
            <person name="Fartmann B."/>
            <person name="Stark M."/>
            <person name="Bauer M."/>
            <person name="Zibat A."/>
            <person name="Lombardot T."/>
            <person name="Becker I."/>
            <person name="Amann J."/>
            <person name="Gellner K."/>
            <person name="Teeling H."/>
            <person name="Leuschner W.D."/>
            <person name="Gloeckner F.-O."/>
            <person name="Lupas A.N."/>
            <person name="Amann R."/>
            <person name="Klenk H.-P."/>
        </authorList>
    </citation>
    <scope>NUCLEOTIDE SEQUENCE [LARGE SCALE GENOMIC DNA]</scope>
    <source>
        <strain evidence="4">DSM 12343 / LSv54</strain>
        <plasmid evidence="4">large</plasmid>
    </source>
</reference>
<feature type="transmembrane region" description="Helical" evidence="1">
    <location>
        <begin position="77"/>
        <end position="94"/>
    </location>
</feature>
<evidence type="ECO:0000256" key="1">
    <source>
        <dbReference type="SAM" id="Phobius"/>
    </source>
</evidence>
<feature type="chain" id="PRO_5004270575" evidence="2">
    <location>
        <begin position="27"/>
        <end position="108"/>
    </location>
</feature>
<dbReference type="InterPro" id="IPR007039">
    <property type="entry name" value="TrbC/VirB2"/>
</dbReference>
<dbReference type="AlphaFoldDB" id="Q6AIH0"/>
<dbReference type="HOGENOM" id="CLU_177613_0_0_7"/>
<evidence type="ECO:0000313" key="3">
    <source>
        <dbReference type="EMBL" id="CAG37877.1"/>
    </source>
</evidence>
<evidence type="ECO:0000313" key="4">
    <source>
        <dbReference type="Proteomes" id="UP000000602"/>
    </source>
</evidence>
<feature type="transmembrane region" description="Helical" evidence="1">
    <location>
        <begin position="50"/>
        <end position="65"/>
    </location>
</feature>
<keyword evidence="1" id="KW-1133">Transmembrane helix</keyword>
<keyword evidence="2" id="KW-0732">Signal</keyword>
<proteinExistence type="predicted"/>
<accession>Q6AIH0</accession>
<evidence type="ECO:0000256" key="2">
    <source>
        <dbReference type="SAM" id="SignalP"/>
    </source>
</evidence>
<dbReference type="RefSeq" id="WP_011190372.1">
    <property type="nucleotide sequence ID" value="NC_006139.1"/>
</dbReference>
<dbReference type="eggNOG" id="COG3838">
    <property type="taxonomic scope" value="Bacteria"/>
</dbReference>
<organism evidence="3 4">
    <name type="scientific">Desulfotalea psychrophila (strain LSv54 / DSM 12343)</name>
    <dbReference type="NCBI Taxonomy" id="177439"/>
    <lineage>
        <taxon>Bacteria</taxon>
        <taxon>Pseudomonadati</taxon>
        <taxon>Thermodesulfobacteriota</taxon>
        <taxon>Desulfobulbia</taxon>
        <taxon>Desulfobulbales</taxon>
        <taxon>Desulfocapsaceae</taxon>
        <taxon>Desulfotalea</taxon>
    </lineage>
</organism>
<protein>
    <submittedName>
        <fullName evidence="3">Probable conjugal transfer protein TrbC</fullName>
    </submittedName>
</protein>
<dbReference type="KEGG" id="dps:DPPB13"/>
<dbReference type="PROSITE" id="PS51257">
    <property type="entry name" value="PROKAR_LIPOPROTEIN"/>
    <property type="match status" value="1"/>
</dbReference>